<protein>
    <submittedName>
        <fullName evidence="2">Uncharacterized protein</fullName>
    </submittedName>
</protein>
<gene>
    <name evidence="2" type="ORF">ACH61_02177</name>
</gene>
<feature type="compositionally biased region" description="Low complexity" evidence="1">
    <location>
        <begin position="213"/>
        <end position="225"/>
    </location>
</feature>
<dbReference type="AlphaFoldDB" id="A0A162GPB5"/>
<feature type="region of interest" description="Disordered" evidence="1">
    <location>
        <begin position="201"/>
        <end position="235"/>
    </location>
</feature>
<keyword evidence="3" id="KW-1185">Reference proteome</keyword>
<proteinExistence type="predicted"/>
<feature type="compositionally biased region" description="Low complexity" evidence="1">
    <location>
        <begin position="255"/>
        <end position="271"/>
    </location>
</feature>
<organism evidence="2 3">
    <name type="scientific">Rathayibacter tanaceti</name>
    <dbReference type="NCBI Taxonomy" id="1671680"/>
    <lineage>
        <taxon>Bacteria</taxon>
        <taxon>Bacillati</taxon>
        <taxon>Actinomycetota</taxon>
        <taxon>Actinomycetes</taxon>
        <taxon>Micrococcales</taxon>
        <taxon>Microbacteriaceae</taxon>
        <taxon>Rathayibacter</taxon>
    </lineage>
</organism>
<name>A0A162GPB5_9MICO</name>
<dbReference type="Proteomes" id="UP000076717">
    <property type="component" value="Unassembled WGS sequence"/>
</dbReference>
<evidence type="ECO:0000256" key="1">
    <source>
        <dbReference type="SAM" id="MobiDB-lite"/>
    </source>
</evidence>
<evidence type="ECO:0000313" key="2">
    <source>
        <dbReference type="EMBL" id="KZX20698.1"/>
    </source>
</evidence>
<evidence type="ECO:0000313" key="3">
    <source>
        <dbReference type="Proteomes" id="UP000076717"/>
    </source>
</evidence>
<accession>A0A162GPB5</accession>
<reference evidence="2 3" key="1">
    <citation type="submission" date="2015-08" db="EMBL/GenBank/DDBJ databases">
        <title>Draft Genome Sequence of Rathayibacter sp. Strain VKM Ac-2596 Isolated from Leaf Gall Induced by Plant-Parasitic Nematodes.</title>
        <authorList>
            <person name="Vasilenko O.V."/>
            <person name="Starodumova I.P."/>
            <person name="Tarlachkov S.V."/>
            <person name="Dorofeeva L.V."/>
            <person name="Evtushenko L.I."/>
        </authorList>
    </citation>
    <scope>NUCLEOTIDE SEQUENCE [LARGE SCALE GENOMIC DNA]</scope>
    <source>
        <strain evidence="2 3">VKM Ac-2596</strain>
    </source>
</reference>
<comment type="caution">
    <text evidence="2">The sequence shown here is derived from an EMBL/GenBank/DDBJ whole genome shotgun (WGS) entry which is preliminary data.</text>
</comment>
<dbReference type="EMBL" id="LIIN01000078">
    <property type="protein sequence ID" value="KZX20698.1"/>
    <property type="molecule type" value="Genomic_DNA"/>
</dbReference>
<sequence>MLGLRTDGGGLALGRGTRLGGLGGDGAADGGGLAHGVLGHHVAVVGGLPERRGRLRLRLVAGAVCAATRLRDEALRLVARLLENAVALVAGGATQRRGVVLGLGDDPLRLLLRHAQCVLEFRAQPCVGGCADLLQLLLEALDARGEALHLSAALGRLGVRLDELAAHALDGLVDLVPVVATEHLGEFGLVVRHVVSFRAGPRRGSRHSESVFSARASAGATPAPRAARRHSRPFPGIGGRASAIVDCLCLLPSRPGPAASPSRSRPSPRSGNAGGVLSCGSSSPSSPPSSPPR</sequence>
<feature type="region of interest" description="Disordered" evidence="1">
    <location>
        <begin position="255"/>
        <end position="293"/>
    </location>
</feature>